<sequence>MAPKRRRSSTAEQDVSIAKRTRTRDPNDHLSSLSDELLIRILHLLPITTLLQCQLLSHRLYRLSSDAQIWKNLYYNRFVLPRALRIPGIRHPSKREDLHFSSRKSKWLDEASLVERKDGGKTNWKRQYKLRHNWSIGACEVQEIRVKDGRLNPGMLVKLAEGVVVTADREDGLRAWNLKGKGLIARMGLGEEDVPTCLAVDEQESDWLGIAVGFDDGGWGIWKLDVAGKVFVNAYRHPASNNGTLGAVAYGFPYALTITEGQLLSLYSFAPAPLSDETPAEDEDDGEGGEQPATMSGEQATSAPAPNVPPQNDKLPQPRLLASLKSHTSWPPLSLSIRTTPNTLIASIAYSLPTYLSGYTVGLQELHLSLPTGLMTFSRLTSALPQGFSSILSSSPPSPSRSGSSTPTNSALSAWNGVVGTSSPRAIENTRPTTLSYSHPYILATHPDNTLTLYLCTSTSTNLSISPGTKLWGHTSEVSAAEITPRGKAVSVSLRGEELRVWELEGGRVASASTSSRFKSVISGKGLEKSVIVRGSNREFEGELDADEGDEGRRKKSRELERYEEEVEASKRWVGFDDEMVIVLKESGRGTQALMVYDFT</sequence>
<name>A0A1L7XFP7_9HELO</name>
<dbReference type="Pfam" id="PF25499">
    <property type="entry name" value="Beta-prop_pof12"/>
    <property type="match status" value="1"/>
</dbReference>
<dbReference type="STRING" id="576137.A0A1L7XFP7"/>
<dbReference type="InterPro" id="IPR001680">
    <property type="entry name" value="WD40_rpt"/>
</dbReference>
<feature type="region of interest" description="Disordered" evidence="3">
    <location>
        <begin position="1"/>
        <end position="27"/>
    </location>
</feature>
<evidence type="ECO:0000259" key="4">
    <source>
        <dbReference type="PROSITE" id="PS50181"/>
    </source>
</evidence>
<accession>A0A1L7XFP7</accession>
<dbReference type="EMBL" id="FJOG01000024">
    <property type="protein sequence ID" value="CZR63796.1"/>
    <property type="molecule type" value="Genomic_DNA"/>
</dbReference>
<gene>
    <name evidence="5" type="ORF">PAC_13693</name>
</gene>
<dbReference type="PROSITE" id="PS50082">
    <property type="entry name" value="WD_REPEATS_2"/>
    <property type="match status" value="1"/>
</dbReference>
<dbReference type="SUPFAM" id="SSF50998">
    <property type="entry name" value="Quinoprotein alcohol dehydrogenase-like"/>
    <property type="match status" value="1"/>
</dbReference>
<dbReference type="Pfam" id="PF12937">
    <property type="entry name" value="F-box-like"/>
    <property type="match status" value="1"/>
</dbReference>
<dbReference type="AlphaFoldDB" id="A0A1L7XFP7"/>
<organism evidence="5 6">
    <name type="scientific">Phialocephala subalpina</name>
    <dbReference type="NCBI Taxonomy" id="576137"/>
    <lineage>
        <taxon>Eukaryota</taxon>
        <taxon>Fungi</taxon>
        <taxon>Dikarya</taxon>
        <taxon>Ascomycota</taxon>
        <taxon>Pezizomycotina</taxon>
        <taxon>Leotiomycetes</taxon>
        <taxon>Helotiales</taxon>
        <taxon>Mollisiaceae</taxon>
        <taxon>Phialocephala</taxon>
        <taxon>Phialocephala fortinii species complex</taxon>
    </lineage>
</organism>
<evidence type="ECO:0000256" key="3">
    <source>
        <dbReference type="SAM" id="MobiDB-lite"/>
    </source>
</evidence>
<feature type="compositionally biased region" description="Acidic residues" evidence="3">
    <location>
        <begin position="278"/>
        <end position="288"/>
    </location>
</feature>
<feature type="region of interest" description="Disordered" evidence="3">
    <location>
        <begin position="542"/>
        <end position="561"/>
    </location>
</feature>
<feature type="domain" description="F-box" evidence="4">
    <location>
        <begin position="27"/>
        <end position="73"/>
    </location>
</feature>
<protein>
    <recommendedName>
        <fullName evidence="4">F-box domain-containing protein</fullName>
    </recommendedName>
</protein>
<feature type="compositionally biased region" description="Low complexity" evidence="3">
    <location>
        <begin position="390"/>
        <end position="410"/>
    </location>
</feature>
<dbReference type="InterPro" id="IPR011047">
    <property type="entry name" value="Quinoprotein_ADH-like_sf"/>
</dbReference>
<evidence type="ECO:0000256" key="1">
    <source>
        <dbReference type="ARBA" id="ARBA00007968"/>
    </source>
</evidence>
<dbReference type="Gene3D" id="1.20.1280.50">
    <property type="match status" value="1"/>
</dbReference>
<dbReference type="InterPro" id="IPR001810">
    <property type="entry name" value="F-box_dom"/>
</dbReference>
<evidence type="ECO:0000256" key="2">
    <source>
        <dbReference type="PROSITE-ProRule" id="PRU00221"/>
    </source>
</evidence>
<keyword evidence="2" id="KW-0853">WD repeat</keyword>
<dbReference type="InterPro" id="IPR036047">
    <property type="entry name" value="F-box-like_dom_sf"/>
</dbReference>
<comment type="similarity">
    <text evidence="1">Belongs to the WD repeat MET30/SCONB/SCON-2 family.</text>
</comment>
<reference evidence="5 6" key="1">
    <citation type="submission" date="2016-03" db="EMBL/GenBank/DDBJ databases">
        <authorList>
            <person name="Ploux O."/>
        </authorList>
    </citation>
    <scope>NUCLEOTIDE SEQUENCE [LARGE SCALE GENOMIC DNA]</scope>
    <source>
        <strain evidence="5 6">UAMH 11012</strain>
    </source>
</reference>
<feature type="repeat" description="WD" evidence="2">
    <location>
        <begin position="471"/>
        <end position="512"/>
    </location>
</feature>
<feature type="region of interest" description="Disordered" evidence="3">
    <location>
        <begin position="390"/>
        <end position="411"/>
    </location>
</feature>
<evidence type="ECO:0000313" key="5">
    <source>
        <dbReference type="EMBL" id="CZR63796.1"/>
    </source>
</evidence>
<feature type="region of interest" description="Disordered" evidence="3">
    <location>
        <begin position="274"/>
        <end position="317"/>
    </location>
</feature>
<keyword evidence="6" id="KW-1185">Reference proteome</keyword>
<dbReference type="OrthoDB" id="3219396at2759"/>
<dbReference type="PROSITE" id="PS50181">
    <property type="entry name" value="FBOX"/>
    <property type="match status" value="1"/>
</dbReference>
<dbReference type="SUPFAM" id="SSF81383">
    <property type="entry name" value="F-box domain"/>
    <property type="match status" value="1"/>
</dbReference>
<evidence type="ECO:0000313" key="6">
    <source>
        <dbReference type="Proteomes" id="UP000184330"/>
    </source>
</evidence>
<proteinExistence type="inferred from homology"/>
<dbReference type="Proteomes" id="UP000184330">
    <property type="component" value="Unassembled WGS sequence"/>
</dbReference>
<feature type="compositionally biased region" description="Polar residues" evidence="3">
    <location>
        <begin position="293"/>
        <end position="304"/>
    </location>
</feature>